<gene>
    <name evidence="1" type="ORF">CARN6_2397</name>
</gene>
<protein>
    <submittedName>
        <fullName evidence="1">Uncharacterized protein</fullName>
    </submittedName>
</protein>
<sequence length="46" mass="5534">MRWRKWITCIPFLRKIPESGIELTSAEQVIDITWRPTPIKNYSRMA</sequence>
<dbReference type="AlphaFoldDB" id="E6QNQ5"/>
<comment type="caution">
    <text evidence="1">The sequence shown here is derived from an EMBL/GenBank/DDBJ whole genome shotgun (WGS) entry which is preliminary data.</text>
</comment>
<organism evidence="1">
    <name type="scientific">mine drainage metagenome</name>
    <dbReference type="NCBI Taxonomy" id="410659"/>
    <lineage>
        <taxon>unclassified sequences</taxon>
        <taxon>metagenomes</taxon>
        <taxon>ecological metagenomes</taxon>
    </lineage>
</organism>
<reference evidence="1" key="1">
    <citation type="submission" date="2009-10" db="EMBL/GenBank/DDBJ databases">
        <title>Diversity of trophic interactions inside an arsenic-rich microbial ecosystem.</title>
        <authorList>
            <person name="Bertin P.N."/>
            <person name="Heinrich-Salmeron A."/>
            <person name="Pelletier E."/>
            <person name="Goulhen-Chollet F."/>
            <person name="Arsene-Ploetze F."/>
            <person name="Gallien S."/>
            <person name="Calteau A."/>
            <person name="Vallenet D."/>
            <person name="Casiot C."/>
            <person name="Chane-Woon-Ming B."/>
            <person name="Giloteaux L."/>
            <person name="Barakat M."/>
            <person name="Bonnefoy V."/>
            <person name="Bruneel O."/>
            <person name="Chandler M."/>
            <person name="Cleiss J."/>
            <person name="Duran R."/>
            <person name="Elbaz-Poulichet F."/>
            <person name="Fonknechten N."/>
            <person name="Lauga B."/>
            <person name="Mornico D."/>
            <person name="Ortet P."/>
            <person name="Schaeffer C."/>
            <person name="Siguier P."/>
            <person name="Alexander Thil Smith A."/>
            <person name="Van Dorsselaer A."/>
            <person name="Weissenbach J."/>
            <person name="Medigue C."/>
            <person name="Le Paslier D."/>
        </authorList>
    </citation>
    <scope>NUCLEOTIDE SEQUENCE</scope>
</reference>
<accession>E6QNQ5</accession>
<proteinExistence type="predicted"/>
<evidence type="ECO:0000313" key="1">
    <source>
        <dbReference type="EMBL" id="CBI08876.1"/>
    </source>
</evidence>
<name>E6QNQ5_9ZZZZ</name>
<dbReference type="EMBL" id="CABQ01000288">
    <property type="protein sequence ID" value="CBI08876.1"/>
    <property type="molecule type" value="Genomic_DNA"/>
</dbReference>